<dbReference type="SUPFAM" id="SSF56112">
    <property type="entry name" value="Protein kinase-like (PK-like)"/>
    <property type="match status" value="1"/>
</dbReference>
<dbReference type="PANTHER" id="PTHR21310">
    <property type="entry name" value="AMINOGLYCOSIDE PHOSPHOTRANSFERASE-RELATED-RELATED"/>
    <property type="match status" value="1"/>
</dbReference>
<evidence type="ECO:0000313" key="2">
    <source>
        <dbReference type="EMBL" id="MDF8263349.1"/>
    </source>
</evidence>
<dbReference type="Pfam" id="PF01636">
    <property type="entry name" value="APH"/>
    <property type="match status" value="1"/>
</dbReference>
<evidence type="ECO:0000259" key="1">
    <source>
        <dbReference type="Pfam" id="PF01636"/>
    </source>
</evidence>
<evidence type="ECO:0000313" key="3">
    <source>
        <dbReference type="Proteomes" id="UP001528912"/>
    </source>
</evidence>
<name>A0ABT6C5K7_9MICO</name>
<feature type="domain" description="Aminoglycoside phosphotransferase" evidence="1">
    <location>
        <begin position="54"/>
        <end position="253"/>
    </location>
</feature>
<dbReference type="InterPro" id="IPR051678">
    <property type="entry name" value="AGP_Transferase"/>
</dbReference>
<proteinExistence type="predicted"/>
<dbReference type="InterPro" id="IPR011009">
    <property type="entry name" value="Kinase-like_dom_sf"/>
</dbReference>
<keyword evidence="3" id="KW-1185">Reference proteome</keyword>
<dbReference type="RefSeq" id="WP_277191099.1">
    <property type="nucleotide sequence ID" value="NZ_JAROAV010000010.1"/>
</dbReference>
<sequence>MHPHGVDYTRTSKRLGWEQVAAEAVVELGDRLGSAVASAAEPVGSGFGGQYAGTVRLEDGRSAFVKAAPWELEFPAAALLREAAVLALLPPEVPHARPLAVVRREGWVVLAVEHLDGRLPGQPWTDADLALAYDACVAAASAVPPPALGPSEFRDATRRDDRLIETEHALARGGYALPTPQGEDPWLVDVLRRHGAELAALSRRTADLTGEVLCHNDLRPDNLLVTGGRVVVVDWNHVTLGPAWLDFAGLLPMARRQGLDVRAWLSRPLLHSATDQQVDVLLANIAVYMLSTQEQPLPAGCTPAMRHHQLVFAHDFTSMLAGRRGWR</sequence>
<organism evidence="2 3">
    <name type="scientific">Luteipulveratus flavus</name>
    <dbReference type="NCBI Taxonomy" id="3031728"/>
    <lineage>
        <taxon>Bacteria</taxon>
        <taxon>Bacillati</taxon>
        <taxon>Actinomycetota</taxon>
        <taxon>Actinomycetes</taxon>
        <taxon>Micrococcales</taxon>
        <taxon>Dermacoccaceae</taxon>
        <taxon>Luteipulveratus</taxon>
    </lineage>
</organism>
<protein>
    <submittedName>
        <fullName evidence="2">Aminoglycoside phosphotransferase family protein</fullName>
    </submittedName>
</protein>
<dbReference type="InterPro" id="IPR002575">
    <property type="entry name" value="Aminoglycoside_PTrfase"/>
</dbReference>
<dbReference type="Gene3D" id="3.90.1200.10">
    <property type="match status" value="1"/>
</dbReference>
<accession>A0ABT6C5K7</accession>
<gene>
    <name evidence="2" type="ORF">P4R38_03685</name>
</gene>
<comment type="caution">
    <text evidence="2">The sequence shown here is derived from an EMBL/GenBank/DDBJ whole genome shotgun (WGS) entry which is preliminary data.</text>
</comment>
<dbReference type="EMBL" id="JAROAV010000010">
    <property type="protein sequence ID" value="MDF8263349.1"/>
    <property type="molecule type" value="Genomic_DNA"/>
</dbReference>
<dbReference type="Proteomes" id="UP001528912">
    <property type="component" value="Unassembled WGS sequence"/>
</dbReference>
<reference evidence="2 3" key="1">
    <citation type="submission" date="2023-03" db="EMBL/GenBank/DDBJ databases">
        <title>YIM 133296 draft genome.</title>
        <authorList>
            <person name="Xiong L."/>
        </authorList>
    </citation>
    <scope>NUCLEOTIDE SEQUENCE [LARGE SCALE GENOMIC DNA]</scope>
    <source>
        <strain evidence="2 3">YIM 133296</strain>
    </source>
</reference>